<gene>
    <name evidence="1" type="ORF">V3I05_06125</name>
</gene>
<sequence length="44" mass="5244">MCIREKQIIGIGIYSLFLLHKYVDLESQIFQTCNKECNESHRQN</sequence>
<keyword evidence="2" id="KW-1185">Reference proteome</keyword>
<name>A0ABZ3F553_9HELI</name>
<accession>A0ABZ3F553</accession>
<dbReference type="EMBL" id="CP145316">
    <property type="protein sequence ID" value="XAM17267.1"/>
    <property type="molecule type" value="Genomic_DNA"/>
</dbReference>
<organism evidence="1 2">
    <name type="scientific">Helicobacter mastomyrinus</name>
    <dbReference type="NCBI Taxonomy" id="287948"/>
    <lineage>
        <taxon>Bacteria</taxon>
        <taxon>Pseudomonadati</taxon>
        <taxon>Campylobacterota</taxon>
        <taxon>Epsilonproteobacteria</taxon>
        <taxon>Campylobacterales</taxon>
        <taxon>Helicobacteraceae</taxon>
        <taxon>Helicobacter</taxon>
    </lineage>
</organism>
<reference evidence="1 2" key="1">
    <citation type="submission" date="2024-02" db="EMBL/GenBank/DDBJ databases">
        <title>Genome and pathogenicity analysis of Helicobacter mastomyrinus isolated from mice.</title>
        <authorList>
            <person name="Zhu L."/>
        </authorList>
    </citation>
    <scope>NUCLEOTIDE SEQUENCE [LARGE SCALE GENOMIC DNA]</scope>
    <source>
        <strain evidence="1 2">Hm-17</strain>
    </source>
</reference>
<dbReference type="RefSeq" id="WP_343352980.1">
    <property type="nucleotide sequence ID" value="NZ_CP145316.1"/>
</dbReference>
<protein>
    <submittedName>
        <fullName evidence="1">Uncharacterized protein</fullName>
    </submittedName>
</protein>
<proteinExistence type="predicted"/>
<dbReference type="Proteomes" id="UP001434737">
    <property type="component" value="Chromosome"/>
</dbReference>
<evidence type="ECO:0000313" key="1">
    <source>
        <dbReference type="EMBL" id="XAM17267.1"/>
    </source>
</evidence>
<evidence type="ECO:0000313" key="2">
    <source>
        <dbReference type="Proteomes" id="UP001434737"/>
    </source>
</evidence>